<dbReference type="PANTHER" id="PTHR37816:SF1">
    <property type="entry name" value="TOXIN"/>
    <property type="match status" value="1"/>
</dbReference>
<dbReference type="PANTHER" id="PTHR37816">
    <property type="entry name" value="YALI0E33011P"/>
    <property type="match status" value="1"/>
</dbReference>
<reference evidence="1 2" key="1">
    <citation type="submission" date="2019-09" db="EMBL/GenBank/DDBJ databases">
        <title>Taxonomic organization of the family Brucellaceae based on a phylogenomic approach.</title>
        <authorList>
            <person name="Leclercq S."/>
            <person name="Cloeckaert A."/>
            <person name="Zygmunt M.S."/>
        </authorList>
    </citation>
    <scope>NUCLEOTIDE SEQUENCE [LARGE SCALE GENOMIC DNA]</scope>
    <source>
        <strain evidence="1 2">LMG 3313</strain>
    </source>
</reference>
<dbReference type="Gene3D" id="3.40.50.300">
    <property type="entry name" value="P-loop containing nucleotide triphosphate hydrolases"/>
    <property type="match status" value="1"/>
</dbReference>
<protein>
    <submittedName>
        <fullName evidence="1">DNA topology modulation protein FlaR</fullName>
    </submittedName>
</protein>
<gene>
    <name evidence="1" type="ORF">F9L04_25955</name>
</gene>
<proteinExistence type="predicted"/>
<dbReference type="InterPro" id="IPR052922">
    <property type="entry name" value="Cytidylate_Kinase-2"/>
</dbReference>
<comment type="caution">
    <text evidence="1">The sequence shown here is derived from an EMBL/GenBank/DDBJ whole genome shotgun (WGS) entry which is preliminary data.</text>
</comment>
<dbReference type="Proteomes" id="UP000481876">
    <property type="component" value="Unassembled WGS sequence"/>
</dbReference>
<accession>A0A6L3YYA4</accession>
<evidence type="ECO:0000313" key="2">
    <source>
        <dbReference type="Proteomes" id="UP000481876"/>
    </source>
</evidence>
<dbReference type="RefSeq" id="WP_151664561.1">
    <property type="nucleotide sequence ID" value="NZ_WBWS01000068.1"/>
</dbReference>
<evidence type="ECO:0000313" key="1">
    <source>
        <dbReference type="EMBL" id="KAB2755100.1"/>
    </source>
</evidence>
<dbReference type="AlphaFoldDB" id="A0A6L3YYA4"/>
<sequence length="174" mass="19957">MQRLIVTGPNGAGKSYLAAKLSAVRPDVPIISFDNIKLIKNWEQRSKSQIEVKLLQVLQSDAWILEGGPSLLPYAIPYADSLIWLDPPRWVRAWRLAIRPLLNFGRARPELPAGNIDWPWEQYRFAIRSLRHQTKFQENISSQLAVVDNIDVWRVRKSSEISAVINAWLSLSME</sequence>
<name>A0A6L3YYA4_BRUAN</name>
<dbReference type="SUPFAM" id="SSF52540">
    <property type="entry name" value="P-loop containing nucleoside triphosphate hydrolases"/>
    <property type="match status" value="1"/>
</dbReference>
<dbReference type="EMBL" id="WBWS01000068">
    <property type="protein sequence ID" value="KAB2755100.1"/>
    <property type="molecule type" value="Genomic_DNA"/>
</dbReference>
<dbReference type="InterPro" id="IPR027417">
    <property type="entry name" value="P-loop_NTPase"/>
</dbReference>
<organism evidence="1 2">
    <name type="scientific">Brucella anthropi</name>
    <name type="common">Ochrobactrum anthropi</name>
    <dbReference type="NCBI Taxonomy" id="529"/>
    <lineage>
        <taxon>Bacteria</taxon>
        <taxon>Pseudomonadati</taxon>
        <taxon>Pseudomonadota</taxon>
        <taxon>Alphaproteobacteria</taxon>
        <taxon>Hyphomicrobiales</taxon>
        <taxon>Brucellaceae</taxon>
        <taxon>Brucella/Ochrobactrum group</taxon>
        <taxon>Brucella</taxon>
    </lineage>
</organism>